<protein>
    <submittedName>
        <fullName evidence="6">AraC family transcriptional regulator</fullName>
    </submittedName>
</protein>
<evidence type="ECO:0000259" key="5">
    <source>
        <dbReference type="PROSITE" id="PS01124"/>
    </source>
</evidence>
<dbReference type="EMBL" id="JAZEWV010000030">
    <property type="protein sequence ID" value="MEE4545495.1"/>
    <property type="molecule type" value="Genomic_DNA"/>
</dbReference>
<feature type="compositionally biased region" description="Gly residues" evidence="4">
    <location>
        <begin position="290"/>
        <end position="300"/>
    </location>
</feature>
<feature type="region of interest" description="Disordered" evidence="4">
    <location>
        <begin position="283"/>
        <end position="313"/>
    </location>
</feature>
<dbReference type="Proteomes" id="UP001344658">
    <property type="component" value="Unassembled WGS sequence"/>
</dbReference>
<keyword evidence="1" id="KW-0805">Transcription regulation</keyword>
<evidence type="ECO:0000313" key="6">
    <source>
        <dbReference type="EMBL" id="MEE4545495.1"/>
    </source>
</evidence>
<dbReference type="PANTHER" id="PTHR46796:SF2">
    <property type="entry name" value="TRANSCRIPTIONAL REGULATORY PROTEIN"/>
    <property type="match status" value="1"/>
</dbReference>
<proteinExistence type="predicted"/>
<dbReference type="Pfam" id="PF12833">
    <property type="entry name" value="HTH_18"/>
    <property type="match status" value="1"/>
</dbReference>
<keyword evidence="3" id="KW-0804">Transcription</keyword>
<dbReference type="InterPro" id="IPR050204">
    <property type="entry name" value="AraC_XylS_family_regulators"/>
</dbReference>
<organism evidence="6 7">
    <name type="scientific">Actinacidiphila polyblastidii</name>
    <dbReference type="NCBI Taxonomy" id="3110430"/>
    <lineage>
        <taxon>Bacteria</taxon>
        <taxon>Bacillati</taxon>
        <taxon>Actinomycetota</taxon>
        <taxon>Actinomycetes</taxon>
        <taxon>Kitasatosporales</taxon>
        <taxon>Streptomycetaceae</taxon>
        <taxon>Actinacidiphila</taxon>
    </lineage>
</organism>
<dbReference type="SMART" id="SM00342">
    <property type="entry name" value="HTH_ARAC"/>
    <property type="match status" value="1"/>
</dbReference>
<dbReference type="SUPFAM" id="SSF51215">
    <property type="entry name" value="Regulatory protein AraC"/>
    <property type="match status" value="1"/>
</dbReference>
<evidence type="ECO:0000256" key="3">
    <source>
        <dbReference type="ARBA" id="ARBA00023163"/>
    </source>
</evidence>
<evidence type="ECO:0000256" key="1">
    <source>
        <dbReference type="ARBA" id="ARBA00023015"/>
    </source>
</evidence>
<dbReference type="SUPFAM" id="SSF46689">
    <property type="entry name" value="Homeodomain-like"/>
    <property type="match status" value="2"/>
</dbReference>
<reference evidence="6 7" key="1">
    <citation type="submission" date="2023-12" db="EMBL/GenBank/DDBJ databases">
        <title>Streptomyces sp. V4-01.</title>
        <authorList>
            <person name="Somphong A."/>
            <person name="Phongsopitanun W."/>
        </authorList>
    </citation>
    <scope>NUCLEOTIDE SEQUENCE [LARGE SCALE GENOMIC DNA]</scope>
    <source>
        <strain evidence="6 7">V4-01</strain>
    </source>
</reference>
<keyword evidence="2" id="KW-0238">DNA-binding</keyword>
<evidence type="ECO:0000256" key="2">
    <source>
        <dbReference type="ARBA" id="ARBA00023125"/>
    </source>
</evidence>
<evidence type="ECO:0000313" key="7">
    <source>
        <dbReference type="Proteomes" id="UP001344658"/>
    </source>
</evidence>
<gene>
    <name evidence="6" type="ORF">V2S66_26445</name>
</gene>
<name>A0ABU7PI40_9ACTN</name>
<dbReference type="InterPro" id="IPR018060">
    <property type="entry name" value="HTH_AraC"/>
</dbReference>
<dbReference type="Pfam" id="PF02311">
    <property type="entry name" value="AraC_binding"/>
    <property type="match status" value="1"/>
</dbReference>
<comment type="caution">
    <text evidence="6">The sequence shown here is derived from an EMBL/GenBank/DDBJ whole genome shotgun (WGS) entry which is preliminary data.</text>
</comment>
<dbReference type="Gene3D" id="1.10.10.60">
    <property type="entry name" value="Homeodomain-like"/>
    <property type="match status" value="2"/>
</dbReference>
<sequence>MSDREQAREQARHWEHPGLPGVDLLNARYIRHTFSRHAHDGYVVAAVTSGVEGIGLPGGPERAGPGSVVLINPEIPHSAYAGAAEGWSYRVLYPAPAVLASVAAETTALRGTPAFAATVLDDPATARMIADVHRAAEGDNALAADTFLRLVLARMLARHGTASADPGSAPGAGPGAAARARDLLAASLTRPPSLERMAADTGSSPFALLRAFKRAYGLPPHAWLTGERVRAARRLLDSGVGPADTAAAVGFTDQAHLSRHFSRIVGVPPGAYQRERRAVVAVAGRDDGQNGSGRGAGPGPGARTYKTGRRGSA</sequence>
<keyword evidence="7" id="KW-1185">Reference proteome</keyword>
<dbReference type="RefSeq" id="WP_330799170.1">
    <property type="nucleotide sequence ID" value="NZ_JAZEWV010000030.1"/>
</dbReference>
<dbReference type="InterPro" id="IPR037923">
    <property type="entry name" value="HTH-like"/>
</dbReference>
<evidence type="ECO:0000256" key="4">
    <source>
        <dbReference type="SAM" id="MobiDB-lite"/>
    </source>
</evidence>
<dbReference type="PANTHER" id="PTHR46796">
    <property type="entry name" value="HTH-TYPE TRANSCRIPTIONAL ACTIVATOR RHAS-RELATED"/>
    <property type="match status" value="1"/>
</dbReference>
<dbReference type="InterPro" id="IPR003313">
    <property type="entry name" value="AraC-bd"/>
</dbReference>
<accession>A0ABU7PI40</accession>
<dbReference type="PROSITE" id="PS01124">
    <property type="entry name" value="HTH_ARAC_FAMILY_2"/>
    <property type="match status" value="1"/>
</dbReference>
<feature type="domain" description="HTH araC/xylS-type" evidence="5">
    <location>
        <begin position="178"/>
        <end position="275"/>
    </location>
</feature>
<dbReference type="InterPro" id="IPR009057">
    <property type="entry name" value="Homeodomain-like_sf"/>
</dbReference>